<protein>
    <recommendedName>
        <fullName evidence="4">Glycosyltransferase RgtA/B/C/D-like domain-containing protein</fullName>
    </recommendedName>
</protein>
<keyword evidence="1" id="KW-0812">Transmembrane</keyword>
<reference evidence="2" key="1">
    <citation type="submission" date="2012-11" db="EMBL/GenBank/DDBJ databases">
        <title>Dependencies among metagenomic species, viruses, plasmids and units of genetic variation.</title>
        <authorList>
            <person name="Nielsen H.B."/>
            <person name="Almeida M."/>
            <person name="Juncker A.S."/>
            <person name="Rasmussen S."/>
            <person name="Li J."/>
            <person name="Sunagawa S."/>
            <person name="Plichta D."/>
            <person name="Gautier L."/>
            <person name="Le Chatelier E."/>
            <person name="Peletier E."/>
            <person name="Bonde I."/>
            <person name="Nielsen T."/>
            <person name="Manichanh C."/>
            <person name="Arumugam M."/>
            <person name="Batto J."/>
            <person name="Santos M.B.Q.D."/>
            <person name="Blom N."/>
            <person name="Borruel N."/>
            <person name="Burgdorf K.S."/>
            <person name="Boumezbeur F."/>
            <person name="Casellas F."/>
            <person name="Dore J."/>
            <person name="Guarner F."/>
            <person name="Hansen T."/>
            <person name="Hildebrand F."/>
            <person name="Kaas R.S."/>
            <person name="Kennedy S."/>
            <person name="Kristiansen K."/>
            <person name="Kultima J.R."/>
            <person name="Leonard P."/>
            <person name="Levenez F."/>
            <person name="Lund O."/>
            <person name="Moumen B."/>
            <person name="Le Paslier D."/>
            <person name="Pons N."/>
            <person name="Pedersen O."/>
            <person name="Prifti E."/>
            <person name="Qin J."/>
            <person name="Raes J."/>
            <person name="Tap J."/>
            <person name="Tims S."/>
            <person name="Ussery D.W."/>
            <person name="Yamada T."/>
            <person name="MetaHit consortium"/>
            <person name="Renault P."/>
            <person name="Sicheritz-Ponten T."/>
            <person name="Bork P."/>
            <person name="Wang J."/>
            <person name="Brunak S."/>
            <person name="Ehrlich S.D."/>
        </authorList>
    </citation>
    <scope>NUCLEOTIDE SEQUENCE [LARGE SCALE GENOMIC DNA]</scope>
</reference>
<accession>R7B0B8</accession>
<dbReference type="EMBL" id="CBHH010000037">
    <property type="protein sequence ID" value="CDD56742.1"/>
    <property type="molecule type" value="Genomic_DNA"/>
</dbReference>
<dbReference type="Proteomes" id="UP000018141">
    <property type="component" value="Unassembled WGS sequence"/>
</dbReference>
<dbReference type="AlphaFoldDB" id="R7B0B8"/>
<feature type="transmembrane region" description="Helical" evidence="1">
    <location>
        <begin position="248"/>
        <end position="267"/>
    </location>
</feature>
<evidence type="ECO:0008006" key="4">
    <source>
        <dbReference type="Google" id="ProtNLM"/>
    </source>
</evidence>
<feature type="transmembrane region" description="Helical" evidence="1">
    <location>
        <begin position="367"/>
        <end position="383"/>
    </location>
</feature>
<evidence type="ECO:0000313" key="2">
    <source>
        <dbReference type="EMBL" id="CDD56742.1"/>
    </source>
</evidence>
<evidence type="ECO:0000256" key="1">
    <source>
        <dbReference type="SAM" id="Phobius"/>
    </source>
</evidence>
<keyword evidence="1" id="KW-1133">Transmembrane helix</keyword>
<feature type="transmembrane region" description="Helical" evidence="1">
    <location>
        <begin position="403"/>
        <end position="423"/>
    </location>
</feature>
<evidence type="ECO:0000313" key="3">
    <source>
        <dbReference type="Proteomes" id="UP000018141"/>
    </source>
</evidence>
<feature type="transmembrane region" description="Helical" evidence="1">
    <location>
        <begin position="12"/>
        <end position="31"/>
    </location>
</feature>
<proteinExistence type="predicted"/>
<sequence>MKWLRSIKREYVILACMIAVQVIYLTCMFAANKQGFHSDELWEYGIGNAAWNEYRYDGNVLIPTKTNEWIESKHLKEYITVSRDEIFDYKSAYMNSSNDYNPPLSYMMMHLICSFFVDKWSMWYGFALNMMYFVVTQIFVYKLTYSITKKEYASLLSVAFFGFTMGAQEIFTYIRFYAPGTMLTVIALYYASELYNNRDNKETHKKLLIKLFVFNLLGFLTLHLAVVAAFAITAMYCLYYLVTKRFRLMFKYGFTLLGAFVASVALYPRTIYNLFMPTSEYDYATSMYPFDMQVRYYWAFITNDIFGVHTSVWHTMTLTYIGYGIVIAAFFVVPLIFVFRNEAWLKKILAKVSDAAKFVWNKVKHPQYTYLVMAVTVCFILFMDSIRTSVYGMGIFTNRYAFIAYPMLAILFVAVVTSVAVWIKDKKAIRIVCCMICMLFCVLSNILSYNNYYQKHQETGISLKDIESDANSIVLLSSEWLLICFTNEIGETAEFFATTYDTAMEAYYGMDSIDATRPLYLIIDESEMDKGEQKKIHNKNENLKIENAGKSDQYKKDEYLDFYKNLDGATKCELVGTDAIFARPVEIYRLN</sequence>
<feature type="transmembrane region" description="Helical" evidence="1">
    <location>
        <begin position="152"/>
        <end position="168"/>
    </location>
</feature>
<keyword evidence="1" id="KW-0472">Membrane</keyword>
<feature type="transmembrane region" description="Helical" evidence="1">
    <location>
        <begin position="121"/>
        <end position="140"/>
    </location>
</feature>
<feature type="transmembrane region" description="Helical" evidence="1">
    <location>
        <begin position="296"/>
        <end position="314"/>
    </location>
</feature>
<feature type="transmembrane region" description="Helical" evidence="1">
    <location>
        <begin position="428"/>
        <end position="447"/>
    </location>
</feature>
<feature type="transmembrane region" description="Helical" evidence="1">
    <location>
        <begin position="320"/>
        <end position="339"/>
    </location>
</feature>
<gene>
    <name evidence="2" type="ORF">BN656_01177</name>
</gene>
<comment type="caution">
    <text evidence="2">The sequence shown here is derived from an EMBL/GenBank/DDBJ whole genome shotgun (WGS) entry which is preliminary data.</text>
</comment>
<organism evidence="2 3">
    <name type="scientific">Bacteroides pectinophilus CAG:437</name>
    <dbReference type="NCBI Taxonomy" id="1263051"/>
    <lineage>
        <taxon>Bacteria</taxon>
        <taxon>Bacillati</taxon>
        <taxon>Bacillota</taxon>
        <taxon>Clostridia</taxon>
        <taxon>Eubacteriales</taxon>
    </lineage>
</organism>
<name>R7B0B8_9FIRM</name>
<feature type="transmembrane region" description="Helical" evidence="1">
    <location>
        <begin position="212"/>
        <end position="242"/>
    </location>
</feature>